<reference evidence="1" key="1">
    <citation type="submission" date="2021-01" db="EMBL/GenBank/DDBJ databases">
        <title>Adiantum capillus-veneris genome.</title>
        <authorList>
            <person name="Fang Y."/>
            <person name="Liao Q."/>
        </authorList>
    </citation>
    <scope>NUCLEOTIDE SEQUENCE</scope>
    <source>
        <strain evidence="1">H3</strain>
        <tissue evidence="1">Leaf</tissue>
    </source>
</reference>
<dbReference type="Proteomes" id="UP000886520">
    <property type="component" value="Chromosome 7"/>
</dbReference>
<protein>
    <submittedName>
        <fullName evidence="1">Uncharacterized protein</fullName>
    </submittedName>
</protein>
<dbReference type="EMBL" id="JABFUD020000007">
    <property type="protein sequence ID" value="KAI5077849.1"/>
    <property type="molecule type" value="Genomic_DNA"/>
</dbReference>
<sequence>MVFTCRQPVRAVRSTYLLHPSSTFRDQWHYQVFNYEAPAPWHDTLHTLKASSLLLRIRIKASPSPPPLQMTTCGRAHHHLPTYDVIHLQSFIIKEDGIKVLTILHPMGTRSARFNN</sequence>
<name>A0A9D4V1A3_ADICA</name>
<proteinExistence type="predicted"/>
<evidence type="ECO:0000313" key="2">
    <source>
        <dbReference type="Proteomes" id="UP000886520"/>
    </source>
</evidence>
<organism evidence="1 2">
    <name type="scientific">Adiantum capillus-veneris</name>
    <name type="common">Maidenhair fern</name>
    <dbReference type="NCBI Taxonomy" id="13818"/>
    <lineage>
        <taxon>Eukaryota</taxon>
        <taxon>Viridiplantae</taxon>
        <taxon>Streptophyta</taxon>
        <taxon>Embryophyta</taxon>
        <taxon>Tracheophyta</taxon>
        <taxon>Polypodiopsida</taxon>
        <taxon>Polypodiidae</taxon>
        <taxon>Polypodiales</taxon>
        <taxon>Pteridineae</taxon>
        <taxon>Pteridaceae</taxon>
        <taxon>Vittarioideae</taxon>
        <taxon>Adiantum</taxon>
    </lineage>
</organism>
<accession>A0A9D4V1A3</accession>
<dbReference type="AlphaFoldDB" id="A0A9D4V1A3"/>
<evidence type="ECO:0000313" key="1">
    <source>
        <dbReference type="EMBL" id="KAI5077849.1"/>
    </source>
</evidence>
<keyword evidence="2" id="KW-1185">Reference proteome</keyword>
<gene>
    <name evidence="1" type="ORF">GOP47_0007673</name>
</gene>
<comment type="caution">
    <text evidence="1">The sequence shown here is derived from an EMBL/GenBank/DDBJ whole genome shotgun (WGS) entry which is preliminary data.</text>
</comment>